<dbReference type="EMBL" id="CAJVQB010000025">
    <property type="protein sequence ID" value="CAG8459366.1"/>
    <property type="molecule type" value="Genomic_DNA"/>
</dbReference>
<evidence type="ECO:0000313" key="2">
    <source>
        <dbReference type="Proteomes" id="UP000789901"/>
    </source>
</evidence>
<name>A0ABM8VVW8_GIGMA</name>
<proteinExistence type="predicted"/>
<protein>
    <submittedName>
        <fullName evidence="1">27166_t:CDS:1</fullName>
    </submittedName>
</protein>
<evidence type="ECO:0000313" key="1">
    <source>
        <dbReference type="EMBL" id="CAG8459366.1"/>
    </source>
</evidence>
<keyword evidence="2" id="KW-1185">Reference proteome</keyword>
<accession>A0ABM8VVW8</accession>
<gene>
    <name evidence="1" type="ORF">GMARGA_LOCUS227</name>
</gene>
<comment type="caution">
    <text evidence="1">The sequence shown here is derived from an EMBL/GenBank/DDBJ whole genome shotgun (WGS) entry which is preliminary data.</text>
</comment>
<reference evidence="1 2" key="1">
    <citation type="submission" date="2021-06" db="EMBL/GenBank/DDBJ databases">
        <authorList>
            <person name="Kallberg Y."/>
            <person name="Tangrot J."/>
            <person name="Rosling A."/>
        </authorList>
    </citation>
    <scope>NUCLEOTIDE SEQUENCE [LARGE SCALE GENOMIC DNA]</scope>
    <source>
        <strain evidence="1 2">120-4 pot B 10/14</strain>
    </source>
</reference>
<dbReference type="Proteomes" id="UP000789901">
    <property type="component" value="Unassembled WGS sequence"/>
</dbReference>
<organism evidence="1 2">
    <name type="scientific">Gigaspora margarita</name>
    <dbReference type="NCBI Taxonomy" id="4874"/>
    <lineage>
        <taxon>Eukaryota</taxon>
        <taxon>Fungi</taxon>
        <taxon>Fungi incertae sedis</taxon>
        <taxon>Mucoromycota</taxon>
        <taxon>Glomeromycotina</taxon>
        <taxon>Glomeromycetes</taxon>
        <taxon>Diversisporales</taxon>
        <taxon>Gigasporaceae</taxon>
        <taxon>Gigaspora</taxon>
    </lineage>
</organism>
<sequence length="79" mass="9372">MSYFDSSQAFDDLRRIVQNGFNMSEVDLIKNDARNFLIQHSKNKCLREYYNYLNATLKNIKESVLPSRDDQTLEKYDSI</sequence>